<comment type="similarity">
    <text evidence="1 6">Belongs to the peptidase S8 family.</text>
</comment>
<reference evidence="10" key="1">
    <citation type="journal article" date="2020" name="Stud. Mycol.">
        <title>101 Dothideomycetes genomes: a test case for predicting lifestyles and emergence of pathogens.</title>
        <authorList>
            <person name="Haridas S."/>
            <person name="Albert R."/>
            <person name="Binder M."/>
            <person name="Bloem J."/>
            <person name="Labutti K."/>
            <person name="Salamov A."/>
            <person name="Andreopoulos B."/>
            <person name="Baker S."/>
            <person name="Barry K."/>
            <person name="Bills G."/>
            <person name="Bluhm B."/>
            <person name="Cannon C."/>
            <person name="Castanera R."/>
            <person name="Culley D."/>
            <person name="Daum C."/>
            <person name="Ezra D."/>
            <person name="Gonzalez J."/>
            <person name="Henrissat B."/>
            <person name="Kuo A."/>
            <person name="Liang C."/>
            <person name="Lipzen A."/>
            <person name="Lutzoni F."/>
            <person name="Magnuson J."/>
            <person name="Mondo S."/>
            <person name="Nolan M."/>
            <person name="Ohm R."/>
            <person name="Pangilinan J."/>
            <person name="Park H.-J."/>
            <person name="Ramirez L."/>
            <person name="Alfaro M."/>
            <person name="Sun H."/>
            <person name="Tritt A."/>
            <person name="Yoshinaga Y."/>
            <person name="Zwiers L.-H."/>
            <person name="Turgeon B."/>
            <person name="Goodwin S."/>
            <person name="Spatafora J."/>
            <person name="Crous P."/>
            <person name="Grigoriev I."/>
        </authorList>
    </citation>
    <scope>NUCLEOTIDE SEQUENCE</scope>
    <source>
        <strain evidence="10">ATCC 74209</strain>
    </source>
</reference>
<dbReference type="PANTHER" id="PTHR43806">
    <property type="entry name" value="PEPTIDASE S8"/>
    <property type="match status" value="1"/>
</dbReference>
<keyword evidence="2 6" id="KW-0645">Protease</keyword>
<evidence type="ECO:0000256" key="1">
    <source>
        <dbReference type="ARBA" id="ARBA00011073"/>
    </source>
</evidence>
<dbReference type="InterPro" id="IPR022398">
    <property type="entry name" value="Peptidase_S8_His-AS"/>
</dbReference>
<dbReference type="PROSITE" id="PS00137">
    <property type="entry name" value="SUBTILASE_HIS"/>
    <property type="match status" value="1"/>
</dbReference>
<feature type="active site" description="Charge relay system" evidence="6">
    <location>
        <position position="155"/>
    </location>
</feature>
<keyword evidence="3 7" id="KW-0732">Signal</keyword>
<feature type="domain" description="Inhibitor I9" evidence="9">
    <location>
        <begin position="33"/>
        <end position="106"/>
    </location>
</feature>
<dbReference type="PANTHER" id="PTHR43806:SF58">
    <property type="entry name" value="ALKALINE PROTEASE 1-RELATED"/>
    <property type="match status" value="1"/>
</dbReference>
<dbReference type="InterPro" id="IPR050131">
    <property type="entry name" value="Peptidase_S8_subtilisin-like"/>
</dbReference>
<comment type="caution">
    <text evidence="10">The sequence shown here is derived from an EMBL/GenBank/DDBJ whole genome shotgun (WGS) entry which is preliminary data.</text>
</comment>
<protein>
    <submittedName>
        <fullName evidence="10">Subtilisin-like protein</fullName>
    </submittedName>
</protein>
<dbReference type="Pfam" id="PF00082">
    <property type="entry name" value="Peptidase_S8"/>
    <property type="match status" value="1"/>
</dbReference>
<dbReference type="Gene3D" id="3.40.50.200">
    <property type="entry name" value="Peptidase S8/S53 domain"/>
    <property type="match status" value="1"/>
</dbReference>
<evidence type="ECO:0000256" key="6">
    <source>
        <dbReference type="PROSITE-ProRule" id="PRU01240"/>
    </source>
</evidence>
<feature type="domain" description="Peptidase S8/S53" evidence="8">
    <location>
        <begin position="147"/>
        <end position="360"/>
    </location>
</feature>
<dbReference type="PRINTS" id="PR00723">
    <property type="entry name" value="SUBTILISIN"/>
</dbReference>
<dbReference type="AlphaFoldDB" id="A0A9P4JS50"/>
<dbReference type="InterPro" id="IPR036852">
    <property type="entry name" value="Peptidase_S8/S53_dom_sf"/>
</dbReference>
<dbReference type="SUPFAM" id="SSF54897">
    <property type="entry name" value="Protease propeptides/inhibitors"/>
    <property type="match status" value="1"/>
</dbReference>
<dbReference type="Gene3D" id="3.30.70.80">
    <property type="entry name" value="Peptidase S8 propeptide/proteinase inhibitor I9"/>
    <property type="match status" value="1"/>
</dbReference>
<dbReference type="GO" id="GO:0006508">
    <property type="term" value="P:proteolysis"/>
    <property type="evidence" value="ECO:0007669"/>
    <property type="project" value="UniProtKB-KW"/>
</dbReference>
<dbReference type="InterPro" id="IPR037045">
    <property type="entry name" value="S8pro/Inhibitor_I9_sf"/>
</dbReference>
<keyword evidence="5 6" id="KW-0720">Serine protease</keyword>
<dbReference type="SUPFAM" id="SSF52743">
    <property type="entry name" value="Subtilisin-like"/>
    <property type="match status" value="1"/>
</dbReference>
<evidence type="ECO:0000259" key="8">
    <source>
        <dbReference type="Pfam" id="PF00082"/>
    </source>
</evidence>
<evidence type="ECO:0000313" key="11">
    <source>
        <dbReference type="Proteomes" id="UP000799536"/>
    </source>
</evidence>
<evidence type="ECO:0000256" key="2">
    <source>
        <dbReference type="ARBA" id="ARBA00022670"/>
    </source>
</evidence>
<evidence type="ECO:0000256" key="7">
    <source>
        <dbReference type="SAM" id="SignalP"/>
    </source>
</evidence>
<dbReference type="InterPro" id="IPR000209">
    <property type="entry name" value="Peptidase_S8/S53_dom"/>
</dbReference>
<feature type="active site" description="Charge relay system" evidence="6">
    <location>
        <position position="186"/>
    </location>
</feature>
<organism evidence="10 11">
    <name type="scientific">Delitschia confertaspora ATCC 74209</name>
    <dbReference type="NCBI Taxonomy" id="1513339"/>
    <lineage>
        <taxon>Eukaryota</taxon>
        <taxon>Fungi</taxon>
        <taxon>Dikarya</taxon>
        <taxon>Ascomycota</taxon>
        <taxon>Pezizomycotina</taxon>
        <taxon>Dothideomycetes</taxon>
        <taxon>Pleosporomycetidae</taxon>
        <taxon>Pleosporales</taxon>
        <taxon>Delitschiaceae</taxon>
        <taxon>Delitschia</taxon>
    </lineage>
</organism>
<evidence type="ECO:0000256" key="4">
    <source>
        <dbReference type="ARBA" id="ARBA00022801"/>
    </source>
</evidence>
<feature type="chain" id="PRO_5040110216" evidence="7">
    <location>
        <begin position="18"/>
        <end position="398"/>
    </location>
</feature>
<dbReference type="CDD" id="cd04077">
    <property type="entry name" value="Peptidases_S8_PCSK9_ProteinaseK_like"/>
    <property type="match status" value="1"/>
</dbReference>
<proteinExistence type="inferred from homology"/>
<accession>A0A9P4JS50</accession>
<dbReference type="InterPro" id="IPR023827">
    <property type="entry name" value="Peptidase_S8_Asp-AS"/>
</dbReference>
<dbReference type="InterPro" id="IPR010259">
    <property type="entry name" value="S8pro/Inhibitor_I9"/>
</dbReference>
<name>A0A9P4JS50_9PLEO</name>
<gene>
    <name evidence="10" type="ORF">GQ43DRAFT_469145</name>
</gene>
<dbReference type="FunFam" id="3.40.50.200:FF:000014">
    <property type="entry name" value="Proteinase K"/>
    <property type="match status" value="1"/>
</dbReference>
<evidence type="ECO:0000256" key="3">
    <source>
        <dbReference type="ARBA" id="ARBA00022729"/>
    </source>
</evidence>
<evidence type="ECO:0000259" key="9">
    <source>
        <dbReference type="Pfam" id="PF05922"/>
    </source>
</evidence>
<evidence type="ECO:0000313" key="10">
    <source>
        <dbReference type="EMBL" id="KAF2204347.1"/>
    </source>
</evidence>
<dbReference type="OrthoDB" id="206201at2759"/>
<dbReference type="EMBL" id="ML993878">
    <property type="protein sequence ID" value="KAF2204347.1"/>
    <property type="molecule type" value="Genomic_DNA"/>
</dbReference>
<dbReference type="GO" id="GO:0005576">
    <property type="term" value="C:extracellular region"/>
    <property type="evidence" value="ECO:0007669"/>
    <property type="project" value="UniProtKB-ARBA"/>
</dbReference>
<feature type="active site" description="Charge relay system" evidence="6">
    <location>
        <position position="342"/>
    </location>
</feature>
<keyword evidence="4 6" id="KW-0378">Hydrolase</keyword>
<evidence type="ECO:0000256" key="5">
    <source>
        <dbReference type="ARBA" id="ARBA00022825"/>
    </source>
</evidence>
<dbReference type="InterPro" id="IPR034193">
    <property type="entry name" value="PCSK9_ProteinaseK-like"/>
</dbReference>
<dbReference type="PROSITE" id="PS00136">
    <property type="entry name" value="SUBTILASE_ASP"/>
    <property type="match status" value="1"/>
</dbReference>
<dbReference type="InterPro" id="IPR015500">
    <property type="entry name" value="Peptidase_S8_subtilisin-rel"/>
</dbReference>
<sequence>MRSLLFLLSVFVVGAHCAASILNSQSSKAIPNSFIVVLKPKISDEALTSHLSWADGVLKSKSAARNSHFAFQGFKGYHLKAPKAVAVLLAESDEVDYIEADQTFTIATTPESRINSARNVQTSAPWGLARISHRNLGSSDYVYQPNSGTYIYILDTGVRTTHQLFQGRASFGFNAVGGSNDDSNGHGTHIAGIASSQTYGVVRFANIISVKVLGDDGSSAVSTIISGVNWAVKDMQTQGRANKATALLAVGGSFSTAMNNAVASAASAGLFFAVPTGSDGTNGNTSPASEPTACTVGGTTIGDARMSSSNYGPGVDLWAPGASIPSLWYTSDTAVNTLSGSSMAAAHIAGLGAYFLALEGPRTPVALCARLREVATPNVLSGIPAGTANLLAYNLSGL</sequence>
<dbReference type="PROSITE" id="PS51892">
    <property type="entry name" value="SUBTILASE"/>
    <property type="match status" value="1"/>
</dbReference>
<dbReference type="GO" id="GO:0004252">
    <property type="term" value="F:serine-type endopeptidase activity"/>
    <property type="evidence" value="ECO:0007669"/>
    <property type="project" value="UniProtKB-UniRule"/>
</dbReference>
<keyword evidence="11" id="KW-1185">Reference proteome</keyword>
<dbReference type="Pfam" id="PF05922">
    <property type="entry name" value="Inhibitor_I9"/>
    <property type="match status" value="1"/>
</dbReference>
<dbReference type="Proteomes" id="UP000799536">
    <property type="component" value="Unassembled WGS sequence"/>
</dbReference>
<feature type="signal peptide" evidence="7">
    <location>
        <begin position="1"/>
        <end position="17"/>
    </location>
</feature>